<name>A0ABV7TVC0_9NEIS</name>
<gene>
    <name evidence="1" type="ORF">ACFOKJ_11345</name>
</gene>
<dbReference type="Gene3D" id="3.40.50.1820">
    <property type="entry name" value="alpha/beta hydrolase"/>
    <property type="match status" value="1"/>
</dbReference>
<comment type="caution">
    <text evidence="1">The sequence shown here is derived from an EMBL/GenBank/DDBJ whole genome shotgun (WGS) entry which is preliminary data.</text>
</comment>
<dbReference type="Proteomes" id="UP001595636">
    <property type="component" value="Unassembled WGS sequence"/>
</dbReference>
<proteinExistence type="predicted"/>
<accession>A0ABV7TVC0</accession>
<dbReference type="SUPFAM" id="SSF53474">
    <property type="entry name" value="alpha/beta-Hydrolases"/>
    <property type="match status" value="1"/>
</dbReference>
<dbReference type="RefSeq" id="WP_390279619.1">
    <property type="nucleotide sequence ID" value="NZ_JBHRYH010000021.1"/>
</dbReference>
<evidence type="ECO:0000313" key="1">
    <source>
        <dbReference type="EMBL" id="MFC3626716.1"/>
    </source>
</evidence>
<protein>
    <submittedName>
        <fullName evidence="1">Esterase/lipase family protein</fullName>
    </submittedName>
</protein>
<dbReference type="InterPro" id="IPR029058">
    <property type="entry name" value="AB_hydrolase_fold"/>
</dbReference>
<keyword evidence="2" id="KW-1185">Reference proteome</keyword>
<dbReference type="EMBL" id="JBHRYH010000021">
    <property type="protein sequence ID" value="MFC3626716.1"/>
    <property type="molecule type" value="Genomic_DNA"/>
</dbReference>
<reference evidence="2" key="1">
    <citation type="journal article" date="2019" name="Int. J. Syst. Evol. Microbiol.">
        <title>The Global Catalogue of Microorganisms (GCM) 10K type strain sequencing project: providing services to taxonomists for standard genome sequencing and annotation.</title>
        <authorList>
            <consortium name="The Broad Institute Genomics Platform"/>
            <consortium name="The Broad Institute Genome Sequencing Center for Infectious Disease"/>
            <person name="Wu L."/>
            <person name="Ma J."/>
        </authorList>
    </citation>
    <scope>NUCLEOTIDE SEQUENCE [LARGE SCALE GENOMIC DNA]</scope>
    <source>
        <strain evidence="2">KCTC 42195</strain>
    </source>
</reference>
<organism evidence="1 2">
    <name type="scientific">Vogesella amnigena</name>
    <dbReference type="NCBI Taxonomy" id="1507449"/>
    <lineage>
        <taxon>Bacteria</taxon>
        <taxon>Pseudomonadati</taxon>
        <taxon>Pseudomonadota</taxon>
        <taxon>Betaproteobacteria</taxon>
        <taxon>Neisseriales</taxon>
        <taxon>Chromobacteriaceae</taxon>
        <taxon>Vogesella</taxon>
    </lineage>
</organism>
<sequence length="398" mass="43985">MPIVFIHGVNNRVEDKDYEPGVHSKREFFRSTFAPRVGMSVQPKHVMFPYWGDKGVDFRWRQASLPRSSDDVVALGSNDAALELWLSEVRFQKRSETVSLCEISRKEGFAAAVDLFWDTASIAAHNDHAQEIAKYYEASLRYAEDDPAPAWALAMPLLDNESFAQKLLETSTPYLMQNGDAPAAVALGIGDWFASVRDAILRLGNAPGDAAGTVAAKLGRKSIHEGASRFLGDIFVYLTTRDQTGSTSILADVLAKLRDAHAARTSGDEKLVVIGHSLGGLLAYDALTYYLPDIKVDYFITVGSQVALFEEMTLCKTSQSGVPKNPPSDRLPKPANVGRWINVYDTNDMFSFRVEGVFHDAEDYKFDTGYGLLGAHGGYFLSPSFYKRLAMRIMEAKA</sequence>
<evidence type="ECO:0000313" key="2">
    <source>
        <dbReference type="Proteomes" id="UP001595636"/>
    </source>
</evidence>